<dbReference type="OrthoDB" id="6230307at2"/>
<keyword evidence="12" id="KW-1185">Reference proteome</keyword>
<dbReference type="RefSeq" id="WP_109947570.1">
    <property type="nucleotide sequence ID" value="NZ_QGSV01000362.1"/>
</dbReference>
<evidence type="ECO:0000256" key="2">
    <source>
        <dbReference type="ARBA" id="ARBA00022578"/>
    </source>
</evidence>
<evidence type="ECO:0000259" key="9">
    <source>
        <dbReference type="Pfam" id="PF07282"/>
    </source>
</evidence>
<dbReference type="GO" id="GO:0006310">
    <property type="term" value="P:DNA recombination"/>
    <property type="evidence" value="ECO:0007669"/>
    <property type="project" value="UniProtKB-KW"/>
</dbReference>
<dbReference type="NCBIfam" id="NF038280">
    <property type="entry name" value="IS607_TnpB"/>
    <property type="match status" value="1"/>
</dbReference>
<feature type="region of interest" description="Disordered" evidence="7">
    <location>
        <begin position="265"/>
        <end position="285"/>
    </location>
</feature>
<dbReference type="AlphaFoldDB" id="A0A317JTK4"/>
<evidence type="ECO:0000259" key="10">
    <source>
        <dbReference type="Pfam" id="PF12323"/>
    </source>
</evidence>
<keyword evidence="2" id="KW-0815">Transposition</keyword>
<keyword evidence="6" id="KW-0233">DNA recombination</keyword>
<protein>
    <submittedName>
        <fullName evidence="11">Transposase</fullName>
    </submittedName>
</protein>
<dbReference type="InterPro" id="IPR021027">
    <property type="entry name" value="Transposase_put_HTH"/>
</dbReference>
<feature type="domain" description="Probable transposase IS891/IS1136/IS1341" evidence="8">
    <location>
        <begin position="220"/>
        <end position="334"/>
    </location>
</feature>
<dbReference type="InterPro" id="IPR053470">
    <property type="entry name" value="RNA-guided_DNA_endonuclease"/>
</dbReference>
<dbReference type="NCBIfam" id="TIGR01766">
    <property type="entry name" value="IS200/IS605 family accessory protein TnpB-like domain"/>
    <property type="match status" value="1"/>
</dbReference>
<dbReference type="Pfam" id="PF07282">
    <property type="entry name" value="Cas12f1-like_TNB"/>
    <property type="match status" value="1"/>
</dbReference>
<comment type="caution">
    <text evidence="11">The sequence shown here is derived from an EMBL/GenBank/DDBJ whole genome shotgun (WGS) entry which is preliminary data.</text>
</comment>
<gene>
    <name evidence="11" type="ORF">DLJ46_28175</name>
</gene>
<evidence type="ECO:0000256" key="6">
    <source>
        <dbReference type="ARBA" id="ARBA00023172"/>
    </source>
</evidence>
<evidence type="ECO:0000259" key="8">
    <source>
        <dbReference type="Pfam" id="PF01385"/>
    </source>
</evidence>
<feature type="region of interest" description="Disordered" evidence="7">
    <location>
        <begin position="450"/>
        <end position="475"/>
    </location>
</feature>
<name>A0A317JTK4_9ACTN</name>
<accession>A0A317JTK4</accession>
<sequence>MSDRVVIVPAVEHRDRRSVIQAYRFALDLTSAQQRAVLAHAGAARVAHNWALARVKAVMDQRAAERTYGIGEADLTPTQGWSLPALRRAWNAAKGDVAPWWTGCSKEAFNTGLDALARALKNWSDSRLSKRAGRPVGFPRFKSRRRSTPSVRFTTGAIRVEPDRKHVVLPRLGRLKLHESARKLARRLEAGTARVVSATVRRDGGRWYVSFTCAVERVGRMPARPGATVGVDLGVKYLAVLSTGELQPNPRYLDAAARRLRRLGRHASRRIGPDRRTGRRASKRWERARAQLGRAHARVANLRRDGLHKLTTRLAREYGTIVVEDLNVSGMLRNRRLARHIADAGFAELRRQLAYKTSWNGGRLAVADRWYPSSKTCSGCGAVKTKLALSERTYTCTICGLVLDRDANAARNLAALAVTVAGSGPETLNGRGADRKTPLAVPVAVKRQPGTATAGKTGTVPPQGRTSNHVLTYAT</sequence>
<proteinExistence type="inferred from homology"/>
<keyword evidence="5" id="KW-0238">DNA-binding</keyword>
<keyword evidence="4" id="KW-0862">Zinc</keyword>
<organism evidence="11 12">
    <name type="scientific">Micromonospora globispora</name>
    <dbReference type="NCBI Taxonomy" id="1450148"/>
    <lineage>
        <taxon>Bacteria</taxon>
        <taxon>Bacillati</taxon>
        <taxon>Actinomycetota</taxon>
        <taxon>Actinomycetes</taxon>
        <taxon>Micromonosporales</taxon>
        <taxon>Micromonosporaceae</taxon>
        <taxon>Micromonospora</taxon>
    </lineage>
</organism>
<evidence type="ECO:0000313" key="12">
    <source>
        <dbReference type="Proteomes" id="UP000245683"/>
    </source>
</evidence>
<feature type="compositionally biased region" description="Polar residues" evidence="7">
    <location>
        <begin position="464"/>
        <end position="475"/>
    </location>
</feature>
<dbReference type="Pfam" id="PF12323">
    <property type="entry name" value="HTH_OrfB_IS605"/>
    <property type="match status" value="1"/>
</dbReference>
<evidence type="ECO:0000256" key="5">
    <source>
        <dbReference type="ARBA" id="ARBA00023125"/>
    </source>
</evidence>
<dbReference type="InterPro" id="IPR001959">
    <property type="entry name" value="Transposase"/>
</dbReference>
<dbReference type="Proteomes" id="UP000245683">
    <property type="component" value="Unassembled WGS sequence"/>
</dbReference>
<keyword evidence="3" id="KW-0479">Metal-binding</keyword>
<reference evidence="12" key="1">
    <citation type="submission" date="2018-05" db="EMBL/GenBank/DDBJ databases">
        <title>Micromonospora globispora sp. nov. and Micromonospora rugosa sp. nov., isolated from marine sediment.</title>
        <authorList>
            <person name="Carro L."/>
            <person name="Aysel V."/>
            <person name="Cetin D."/>
            <person name="Igual J.M."/>
            <person name="Klenk H.-P."/>
            <person name="Trujillo M.E."/>
            <person name="Sahin N."/>
        </authorList>
    </citation>
    <scope>NUCLEOTIDE SEQUENCE [LARGE SCALE GENOMIC DNA]</scope>
    <source>
        <strain evidence="12">S2904</strain>
    </source>
</reference>
<feature type="domain" description="Transposase putative helix-turn-helix" evidence="10">
    <location>
        <begin position="20"/>
        <end position="56"/>
    </location>
</feature>
<evidence type="ECO:0000256" key="7">
    <source>
        <dbReference type="SAM" id="MobiDB-lite"/>
    </source>
</evidence>
<dbReference type="GO" id="GO:0046872">
    <property type="term" value="F:metal ion binding"/>
    <property type="evidence" value="ECO:0007669"/>
    <property type="project" value="UniProtKB-KW"/>
</dbReference>
<evidence type="ECO:0000256" key="3">
    <source>
        <dbReference type="ARBA" id="ARBA00022723"/>
    </source>
</evidence>
<evidence type="ECO:0000313" key="11">
    <source>
        <dbReference type="EMBL" id="PWU44029.1"/>
    </source>
</evidence>
<dbReference type="InterPro" id="IPR010095">
    <property type="entry name" value="Cas12f1-like_TNB"/>
</dbReference>
<evidence type="ECO:0000256" key="4">
    <source>
        <dbReference type="ARBA" id="ARBA00022833"/>
    </source>
</evidence>
<dbReference type="NCBIfam" id="NF040570">
    <property type="entry name" value="guided_TnpB"/>
    <property type="match status" value="1"/>
</dbReference>
<evidence type="ECO:0000256" key="1">
    <source>
        <dbReference type="ARBA" id="ARBA00008761"/>
    </source>
</evidence>
<dbReference type="EMBL" id="QGSV01000362">
    <property type="protein sequence ID" value="PWU44029.1"/>
    <property type="molecule type" value="Genomic_DNA"/>
</dbReference>
<feature type="domain" description="Cas12f1-like TNB" evidence="9">
    <location>
        <begin position="346"/>
        <end position="413"/>
    </location>
</feature>
<comment type="similarity">
    <text evidence="1">In the C-terminal section; belongs to the transposase 35 family.</text>
</comment>
<dbReference type="GO" id="GO:0032196">
    <property type="term" value="P:transposition"/>
    <property type="evidence" value="ECO:0007669"/>
    <property type="project" value="UniProtKB-KW"/>
</dbReference>
<dbReference type="GO" id="GO:0003677">
    <property type="term" value="F:DNA binding"/>
    <property type="evidence" value="ECO:0007669"/>
    <property type="project" value="UniProtKB-KW"/>
</dbReference>
<dbReference type="Pfam" id="PF01385">
    <property type="entry name" value="OrfB_IS605"/>
    <property type="match status" value="1"/>
</dbReference>